<comment type="similarity">
    <text evidence="2">Belongs to the GSP M family.</text>
</comment>
<evidence type="ECO:0000256" key="2">
    <source>
        <dbReference type="ARBA" id="ARBA00010637"/>
    </source>
</evidence>
<dbReference type="GO" id="GO:0005886">
    <property type="term" value="C:plasma membrane"/>
    <property type="evidence" value="ECO:0007669"/>
    <property type="project" value="UniProtKB-SubCell"/>
</dbReference>
<keyword evidence="3" id="KW-0813">Transport</keyword>
<reference evidence="10" key="2">
    <citation type="submission" date="2023-01" db="EMBL/GenBank/DDBJ databases">
        <title>Draft genome sequence of Litoribrevibacter albus strain NBRC 110071.</title>
        <authorList>
            <person name="Sun Q."/>
            <person name="Mori K."/>
        </authorList>
    </citation>
    <scope>NUCLEOTIDE SEQUENCE</scope>
    <source>
        <strain evidence="10">NBRC 110071</strain>
    </source>
</reference>
<organism evidence="10 11">
    <name type="scientific">Litoribrevibacter albus</name>
    <dbReference type="NCBI Taxonomy" id="1473156"/>
    <lineage>
        <taxon>Bacteria</taxon>
        <taxon>Pseudomonadati</taxon>
        <taxon>Pseudomonadota</taxon>
        <taxon>Gammaproteobacteria</taxon>
        <taxon>Oceanospirillales</taxon>
        <taxon>Oceanospirillaceae</taxon>
        <taxon>Litoribrevibacter</taxon>
    </lineage>
</organism>
<dbReference type="SUPFAM" id="SSF103054">
    <property type="entry name" value="General secretion pathway protein M, EpsM"/>
    <property type="match status" value="1"/>
</dbReference>
<dbReference type="GO" id="GO:0015628">
    <property type="term" value="P:protein secretion by the type II secretion system"/>
    <property type="evidence" value="ECO:0007669"/>
    <property type="project" value="InterPro"/>
</dbReference>
<keyword evidence="9" id="KW-0472">Membrane</keyword>
<evidence type="ECO:0000313" key="10">
    <source>
        <dbReference type="EMBL" id="GLQ31838.1"/>
    </source>
</evidence>
<comment type="caution">
    <text evidence="10">The sequence shown here is derived from an EMBL/GenBank/DDBJ whole genome shotgun (WGS) entry which is preliminary data.</text>
</comment>
<sequence length="167" mass="18555">MSVIDRLLQNPTVQPILVQWNQLSSRDRLALKALATFFGLFALYSVAVKPVLDYETAQIQYYESRLEFLKEVKDHESALMKADSSGQSTGGTPTSLVNRLARANKVAIKQISPDKDKQVRATFENVEALSLLRLIQELSQKHSVVVVQGSIDRRSPGKVNAKLVFAG</sequence>
<keyword evidence="4" id="KW-1003">Cell membrane</keyword>
<proteinExistence type="inferred from homology"/>
<keyword evidence="11" id="KW-1185">Reference proteome</keyword>
<dbReference type="InterPro" id="IPR007690">
    <property type="entry name" value="T2SS_GspM"/>
</dbReference>
<dbReference type="Proteomes" id="UP001161389">
    <property type="component" value="Unassembled WGS sequence"/>
</dbReference>
<evidence type="ECO:0000256" key="3">
    <source>
        <dbReference type="ARBA" id="ARBA00022448"/>
    </source>
</evidence>
<dbReference type="RefSeq" id="WP_284381582.1">
    <property type="nucleotide sequence ID" value="NZ_BSNM01000014.1"/>
</dbReference>
<evidence type="ECO:0000256" key="7">
    <source>
        <dbReference type="ARBA" id="ARBA00022927"/>
    </source>
</evidence>
<comment type="subcellular location">
    <subcellularLocation>
        <location evidence="1">Cell inner membrane</location>
        <topology evidence="1">Single-pass membrane protein</topology>
    </subcellularLocation>
</comment>
<evidence type="ECO:0008006" key="12">
    <source>
        <dbReference type="Google" id="ProtNLM"/>
    </source>
</evidence>
<dbReference type="Pfam" id="PF04612">
    <property type="entry name" value="T2SSM"/>
    <property type="match status" value="1"/>
</dbReference>
<evidence type="ECO:0000256" key="4">
    <source>
        <dbReference type="ARBA" id="ARBA00022475"/>
    </source>
</evidence>
<dbReference type="Gene3D" id="3.30.1360.100">
    <property type="entry name" value="General secretion pathway protein M, EpsM"/>
    <property type="match status" value="1"/>
</dbReference>
<keyword evidence="6" id="KW-0812">Transmembrane</keyword>
<evidence type="ECO:0000256" key="5">
    <source>
        <dbReference type="ARBA" id="ARBA00022519"/>
    </source>
</evidence>
<reference evidence="10" key="1">
    <citation type="journal article" date="2014" name="Int. J. Syst. Evol. Microbiol.">
        <title>Complete genome sequence of Corynebacterium casei LMG S-19264T (=DSM 44701T), isolated from a smear-ripened cheese.</title>
        <authorList>
            <consortium name="US DOE Joint Genome Institute (JGI-PGF)"/>
            <person name="Walter F."/>
            <person name="Albersmeier A."/>
            <person name="Kalinowski J."/>
            <person name="Ruckert C."/>
        </authorList>
    </citation>
    <scope>NUCLEOTIDE SEQUENCE</scope>
    <source>
        <strain evidence="10">NBRC 110071</strain>
    </source>
</reference>
<keyword evidence="5" id="KW-0997">Cell inner membrane</keyword>
<gene>
    <name evidence="10" type="ORF">GCM10007876_23170</name>
</gene>
<name>A0AA37SB87_9GAMM</name>
<dbReference type="EMBL" id="BSNM01000014">
    <property type="protein sequence ID" value="GLQ31838.1"/>
    <property type="molecule type" value="Genomic_DNA"/>
</dbReference>
<accession>A0AA37SB87</accession>
<dbReference type="InterPro" id="IPR023229">
    <property type="entry name" value="T2SS_M_periplasmic_sf"/>
</dbReference>
<evidence type="ECO:0000256" key="1">
    <source>
        <dbReference type="ARBA" id="ARBA00004377"/>
    </source>
</evidence>
<keyword evidence="8" id="KW-1133">Transmembrane helix</keyword>
<evidence type="ECO:0000313" key="11">
    <source>
        <dbReference type="Proteomes" id="UP001161389"/>
    </source>
</evidence>
<evidence type="ECO:0000256" key="6">
    <source>
        <dbReference type="ARBA" id="ARBA00022692"/>
    </source>
</evidence>
<protein>
    <recommendedName>
        <fullName evidence="12">Type II secretion system protein M</fullName>
    </recommendedName>
</protein>
<dbReference type="AlphaFoldDB" id="A0AA37SB87"/>
<dbReference type="GO" id="GO:0015627">
    <property type="term" value="C:type II protein secretion system complex"/>
    <property type="evidence" value="ECO:0007669"/>
    <property type="project" value="InterPro"/>
</dbReference>
<evidence type="ECO:0000256" key="8">
    <source>
        <dbReference type="ARBA" id="ARBA00022989"/>
    </source>
</evidence>
<evidence type="ECO:0000256" key="9">
    <source>
        <dbReference type="ARBA" id="ARBA00023136"/>
    </source>
</evidence>
<keyword evidence="7" id="KW-0653">Protein transport</keyword>